<comment type="caution">
    <text evidence="1">The sequence shown here is derived from an EMBL/GenBank/DDBJ whole genome shotgun (WGS) entry which is preliminary data.</text>
</comment>
<reference evidence="2" key="1">
    <citation type="journal article" date="2019" name="Int. J. Syst. Evol. Microbiol.">
        <title>The Global Catalogue of Microorganisms (GCM) 10K type strain sequencing project: providing services to taxonomists for standard genome sequencing and annotation.</title>
        <authorList>
            <consortium name="The Broad Institute Genomics Platform"/>
            <consortium name="The Broad Institute Genome Sequencing Center for Infectious Disease"/>
            <person name="Wu L."/>
            <person name="Ma J."/>
        </authorList>
    </citation>
    <scope>NUCLEOTIDE SEQUENCE [LARGE SCALE GENOMIC DNA]</scope>
    <source>
        <strain evidence="2">JCM 17525</strain>
    </source>
</reference>
<evidence type="ECO:0000313" key="1">
    <source>
        <dbReference type="EMBL" id="GAA3787936.1"/>
    </source>
</evidence>
<dbReference type="Proteomes" id="UP001501456">
    <property type="component" value="Unassembled WGS sequence"/>
</dbReference>
<gene>
    <name evidence="1" type="ORF">GCM10022271_20740</name>
</gene>
<name>A0ABP7HDJ7_9FLAO</name>
<organism evidence="1 2">
    <name type="scientific">Corallibacter vietnamensis</name>
    <dbReference type="NCBI Taxonomy" id="904130"/>
    <lineage>
        <taxon>Bacteria</taxon>
        <taxon>Pseudomonadati</taxon>
        <taxon>Bacteroidota</taxon>
        <taxon>Flavobacteriia</taxon>
        <taxon>Flavobacteriales</taxon>
        <taxon>Flavobacteriaceae</taxon>
        <taxon>Corallibacter</taxon>
    </lineage>
</organism>
<sequence>MANAAAKCSVGLKIVKFSISTKRAKAANLWFKFNKQNRQIGDLAVGEVESLIYD</sequence>
<evidence type="ECO:0000313" key="2">
    <source>
        <dbReference type="Proteomes" id="UP001501456"/>
    </source>
</evidence>
<dbReference type="EMBL" id="BAABBI010000002">
    <property type="protein sequence ID" value="GAA3787936.1"/>
    <property type="molecule type" value="Genomic_DNA"/>
</dbReference>
<proteinExistence type="predicted"/>
<protein>
    <submittedName>
        <fullName evidence="1">Uncharacterized protein</fullName>
    </submittedName>
</protein>
<keyword evidence="2" id="KW-1185">Reference proteome</keyword>
<accession>A0ABP7HDJ7</accession>